<keyword evidence="1" id="KW-0812">Transmembrane</keyword>
<dbReference type="Pfam" id="PF13328">
    <property type="entry name" value="HD_4"/>
    <property type="match status" value="1"/>
</dbReference>
<keyword evidence="1" id="KW-1133">Transmembrane helix</keyword>
<name>A0A285I7U7_9ACTN</name>
<evidence type="ECO:0000259" key="2">
    <source>
        <dbReference type="SMART" id="SM00471"/>
    </source>
</evidence>
<dbReference type="SUPFAM" id="SSF109604">
    <property type="entry name" value="HD-domain/PDEase-like"/>
    <property type="match status" value="1"/>
</dbReference>
<dbReference type="AlphaFoldDB" id="A0A285I7U7"/>
<dbReference type="SMART" id="SM00471">
    <property type="entry name" value="HDc"/>
    <property type="match status" value="1"/>
</dbReference>
<reference evidence="3 4" key="1">
    <citation type="submission" date="2017-09" db="EMBL/GenBank/DDBJ databases">
        <authorList>
            <person name="Ehlers B."/>
            <person name="Leendertz F.H."/>
        </authorList>
    </citation>
    <scope>NUCLEOTIDE SEQUENCE [LARGE SCALE GENOMIC DNA]</scope>
    <source>
        <strain evidence="3 4">CGMCC 4.6857</strain>
    </source>
</reference>
<protein>
    <submittedName>
        <fullName evidence="3">GTP pyrophosphokinase</fullName>
    </submittedName>
</protein>
<evidence type="ECO:0000313" key="4">
    <source>
        <dbReference type="Proteomes" id="UP000219612"/>
    </source>
</evidence>
<keyword evidence="1" id="KW-0472">Membrane</keyword>
<gene>
    <name evidence="3" type="ORF">SAMN05421748_10713</name>
</gene>
<accession>A0A285I7U7</accession>
<dbReference type="InterPro" id="IPR003607">
    <property type="entry name" value="HD/PDEase_dom"/>
</dbReference>
<keyword evidence="3" id="KW-0808">Transferase</keyword>
<keyword evidence="4" id="KW-1185">Reference proteome</keyword>
<dbReference type="Proteomes" id="UP000219612">
    <property type="component" value="Unassembled WGS sequence"/>
</dbReference>
<sequence>MSGLARMLSDSDRNRDIPLVWNAYEVAEVAHRGQRRTNGDRYITHPVEVATIVAAQGGSVHAVCAALLHDVIEDAAVASGRLHAEFGSEIATLVDDLTSRAIRVGGAEERDLALVTIADRLHNLRTLRRVSAQGRQRTSLDALVFHVPLARQVDAPVLAAEMTDLACAALASLDRRRVREGLSRAAGGMRSWDSRGALEAAAALGGGAAVIGADVVPEWALAAGGAGLLALVAAALFGRDARAAQRLADLIEAWRRR</sequence>
<evidence type="ECO:0000256" key="1">
    <source>
        <dbReference type="SAM" id="Phobius"/>
    </source>
</evidence>
<proteinExistence type="predicted"/>
<dbReference type="GO" id="GO:0016301">
    <property type="term" value="F:kinase activity"/>
    <property type="evidence" value="ECO:0007669"/>
    <property type="project" value="UniProtKB-KW"/>
</dbReference>
<dbReference type="PANTHER" id="PTHR21262:SF31">
    <property type="entry name" value="GTP PYROPHOSPHOKINASE"/>
    <property type="match status" value="1"/>
</dbReference>
<dbReference type="Gene3D" id="1.10.3210.10">
    <property type="entry name" value="Hypothetical protein af1432"/>
    <property type="match status" value="1"/>
</dbReference>
<organism evidence="3 4">
    <name type="scientific">Paractinoplanes atraurantiacus</name>
    <dbReference type="NCBI Taxonomy" id="1036182"/>
    <lineage>
        <taxon>Bacteria</taxon>
        <taxon>Bacillati</taxon>
        <taxon>Actinomycetota</taxon>
        <taxon>Actinomycetes</taxon>
        <taxon>Micromonosporales</taxon>
        <taxon>Micromonosporaceae</taxon>
        <taxon>Paractinoplanes</taxon>
    </lineage>
</organism>
<dbReference type="GO" id="GO:0005886">
    <property type="term" value="C:plasma membrane"/>
    <property type="evidence" value="ECO:0007669"/>
    <property type="project" value="TreeGrafter"/>
</dbReference>
<feature type="domain" description="HD/PDEase" evidence="2">
    <location>
        <begin position="38"/>
        <end position="133"/>
    </location>
</feature>
<keyword evidence="3" id="KW-0418">Kinase</keyword>
<dbReference type="EMBL" id="OBDY01000007">
    <property type="protein sequence ID" value="SNY43963.1"/>
    <property type="molecule type" value="Genomic_DNA"/>
</dbReference>
<evidence type="ECO:0000313" key="3">
    <source>
        <dbReference type="EMBL" id="SNY43963.1"/>
    </source>
</evidence>
<dbReference type="RefSeq" id="WP_179855234.1">
    <property type="nucleotide sequence ID" value="NZ_OBDY01000007.1"/>
</dbReference>
<dbReference type="PANTHER" id="PTHR21262">
    <property type="entry name" value="GUANOSINE-3',5'-BIS DIPHOSPHATE 3'-PYROPHOSPHOHYDROLASE"/>
    <property type="match status" value="1"/>
</dbReference>
<feature type="transmembrane region" description="Helical" evidence="1">
    <location>
        <begin position="219"/>
        <end position="237"/>
    </location>
</feature>